<dbReference type="PANTHER" id="PTHR35450:SF2">
    <property type="entry name" value="REVERSE TRANSCRIPTASE DOMAIN-CONTAINING PROTEIN"/>
    <property type="match status" value="1"/>
</dbReference>
<proteinExistence type="predicted"/>
<gene>
    <name evidence="1" type="ORF">GWI33_001806</name>
</gene>
<keyword evidence="2" id="KW-1185">Reference proteome</keyword>
<dbReference type="OrthoDB" id="5962029at2759"/>
<accession>A0A834IN68</accession>
<evidence type="ECO:0000313" key="2">
    <source>
        <dbReference type="Proteomes" id="UP000625711"/>
    </source>
</evidence>
<dbReference type="PANTHER" id="PTHR35450">
    <property type="entry name" value="REVERSE TRANSCRIPTASE DOMAIN-CONTAINING PROTEIN"/>
    <property type="match status" value="1"/>
</dbReference>
<evidence type="ECO:0008006" key="3">
    <source>
        <dbReference type="Google" id="ProtNLM"/>
    </source>
</evidence>
<protein>
    <recommendedName>
        <fullName evidence="3">Reverse transcriptase</fullName>
    </recommendedName>
</protein>
<evidence type="ECO:0000313" key="1">
    <source>
        <dbReference type="EMBL" id="KAF7282904.1"/>
    </source>
</evidence>
<reference evidence="1" key="1">
    <citation type="submission" date="2020-08" db="EMBL/GenBank/DDBJ databases">
        <title>Genome sequencing and assembly of the red palm weevil Rhynchophorus ferrugineus.</title>
        <authorList>
            <person name="Dias G.B."/>
            <person name="Bergman C.M."/>
            <person name="Manee M."/>
        </authorList>
    </citation>
    <scope>NUCLEOTIDE SEQUENCE</scope>
    <source>
        <strain evidence="1">AA-2017</strain>
        <tissue evidence="1">Whole larva</tissue>
    </source>
</reference>
<dbReference type="EMBL" id="JAACXV010000151">
    <property type="protein sequence ID" value="KAF7282904.1"/>
    <property type="molecule type" value="Genomic_DNA"/>
</dbReference>
<comment type="caution">
    <text evidence="1">The sequence shown here is derived from an EMBL/GenBank/DDBJ whole genome shotgun (WGS) entry which is preliminary data.</text>
</comment>
<dbReference type="Proteomes" id="UP000625711">
    <property type="component" value="Unassembled WGS sequence"/>
</dbReference>
<name>A0A834IN68_RHYFE</name>
<organism evidence="1 2">
    <name type="scientific">Rhynchophorus ferrugineus</name>
    <name type="common">Red palm weevil</name>
    <name type="synonym">Curculio ferrugineus</name>
    <dbReference type="NCBI Taxonomy" id="354439"/>
    <lineage>
        <taxon>Eukaryota</taxon>
        <taxon>Metazoa</taxon>
        <taxon>Ecdysozoa</taxon>
        <taxon>Arthropoda</taxon>
        <taxon>Hexapoda</taxon>
        <taxon>Insecta</taxon>
        <taxon>Pterygota</taxon>
        <taxon>Neoptera</taxon>
        <taxon>Endopterygota</taxon>
        <taxon>Coleoptera</taxon>
        <taxon>Polyphaga</taxon>
        <taxon>Cucujiformia</taxon>
        <taxon>Curculionidae</taxon>
        <taxon>Dryophthorinae</taxon>
        <taxon>Rhynchophorus</taxon>
    </lineage>
</organism>
<dbReference type="AlphaFoldDB" id="A0A834IN68"/>
<sequence length="187" mass="21953">MFYGLDDDYCRLCKSLDGSIFHIICQCPRFAQTEYRRRHDRIARNLHWALCKKYGFLVAKRPSEHFGARTIANGKVRLLWDSQLDIVGRTSANKPDISIFEDNSITLIDVTIPGDPKVLQKEQEKIEKYREISEELADYWHRPVKFIPITIGALGTVTPNYDRYFNELDDFSSIHNRICMELRYQMS</sequence>